<evidence type="ECO:0000313" key="5">
    <source>
        <dbReference type="Proteomes" id="UP000237378"/>
    </source>
</evidence>
<name>A0A1L7NPL0_PSEPU</name>
<accession>A0A1L7NPL0</accession>
<geneLocation type="plasmid" evidence="4">
    <name>pkf715b dna</name>
</geneLocation>
<organism evidence="2 4">
    <name type="scientific">Pseudomonas putida</name>
    <name type="common">Arthrobacter siderocapsulatus</name>
    <dbReference type="NCBI Taxonomy" id="303"/>
    <lineage>
        <taxon>Bacteria</taxon>
        <taxon>Pseudomonadati</taxon>
        <taxon>Pseudomonadota</taxon>
        <taxon>Gammaproteobacteria</taxon>
        <taxon>Pseudomonadales</taxon>
        <taxon>Pseudomonadaceae</taxon>
        <taxon>Pseudomonas</taxon>
    </lineage>
</organism>
<dbReference type="Proteomes" id="UP000237378">
    <property type="component" value="Unassembled WGS sequence"/>
</dbReference>
<keyword evidence="1" id="KW-0472">Membrane</keyword>
<sequence length="86" mass="9716">MLATQSRSKGVKYNVQLLLNGWVFAALLWALGSLIEFLFEELEVSIPHSYGLWVKASGWGLGGIFFLLFVVRIAIYGYNRKSGKYL</sequence>
<dbReference type="AlphaFoldDB" id="A0A1L7NPL0"/>
<keyword evidence="2" id="KW-0614">Plasmid</keyword>
<evidence type="ECO:0000313" key="4">
    <source>
        <dbReference type="Proteomes" id="UP000218731"/>
    </source>
</evidence>
<evidence type="ECO:0000313" key="3">
    <source>
        <dbReference type="EMBL" id="POF99441.1"/>
    </source>
</evidence>
<feature type="transmembrane region" description="Helical" evidence="1">
    <location>
        <begin position="59"/>
        <end position="78"/>
    </location>
</feature>
<dbReference type="EMBL" id="AP015031">
    <property type="protein sequence ID" value="BAW27362.1"/>
    <property type="molecule type" value="Genomic_DNA"/>
</dbReference>
<protein>
    <submittedName>
        <fullName evidence="2">Uncharacterized protein</fullName>
    </submittedName>
</protein>
<reference evidence="3 5" key="2">
    <citation type="submission" date="2016-08" db="EMBL/GenBank/DDBJ databases">
        <authorList>
            <person name="Seilhamer J.J."/>
        </authorList>
    </citation>
    <scope>NUCLEOTIDE SEQUENCE [LARGE SCALE GENOMIC DNA]</scope>
    <source>
        <strain evidence="3 5">KH-18-2</strain>
    </source>
</reference>
<proteinExistence type="predicted"/>
<geneLocation type="plasmid" evidence="2">
    <name>pKF715B</name>
</geneLocation>
<reference evidence="3 5" key="3">
    <citation type="submission" date="2018-03" db="EMBL/GenBank/DDBJ databases">
        <title>Draft genome of Pseudomonas putida strain KH-18-2.</title>
        <authorList>
            <person name="Yoshizawa S."/>
            <person name="Khan N.H."/>
            <person name="Nishimura M."/>
            <person name="Chiura H.X."/>
            <person name="Ogura Y."/>
            <person name="Hayashi T."/>
            <person name="Kogure K."/>
        </authorList>
    </citation>
    <scope>NUCLEOTIDE SEQUENCE [LARGE SCALE GENOMIC DNA]</scope>
    <source>
        <strain evidence="3 5">KH-18-2</strain>
    </source>
</reference>
<dbReference type="EMBL" id="MING01000087">
    <property type="protein sequence ID" value="POF99441.1"/>
    <property type="molecule type" value="Genomic_DNA"/>
</dbReference>
<dbReference type="Proteomes" id="UP000218731">
    <property type="component" value="Plasmid pKF715B"/>
</dbReference>
<gene>
    <name evidence="3" type="ORF">BGP82_26610</name>
    <name evidence="2" type="ORF">KF715C_pB2560</name>
</gene>
<keyword evidence="1" id="KW-1133">Transmembrane helix</keyword>
<keyword evidence="1" id="KW-0812">Transmembrane</keyword>
<evidence type="ECO:0000313" key="2">
    <source>
        <dbReference type="EMBL" id="BAW27362.1"/>
    </source>
</evidence>
<reference evidence="2 4" key="1">
    <citation type="submission" date="2015-11" db="EMBL/GenBank/DDBJ databases">
        <title>Complete genome sequencing of a biphenyl-degrading bacterium, Pseudomonas putida KF715 (=NBRC110667).</title>
        <authorList>
            <person name="Suenaga H."/>
            <person name="Fujihara N."/>
            <person name="Watanabe T."/>
            <person name="Hirose J."/>
            <person name="Kimura N."/>
            <person name="Yamazoe A."/>
            <person name="Hosoyama A."/>
            <person name="Shimodaira J."/>
            <person name="Furukawa K."/>
        </authorList>
    </citation>
    <scope>NUCLEOTIDE SEQUENCE [LARGE SCALE GENOMIC DNA]</scope>
    <source>
        <strain evidence="2 4">KF715</strain>
        <plasmid evidence="2">pKF715B</plasmid>
        <plasmid evidence="4">Plasmid pkf715b dna</plasmid>
    </source>
</reference>
<evidence type="ECO:0000256" key="1">
    <source>
        <dbReference type="SAM" id="Phobius"/>
    </source>
</evidence>
<feature type="transmembrane region" description="Helical" evidence="1">
    <location>
        <begin position="17"/>
        <end position="39"/>
    </location>
</feature>